<feature type="active site" evidence="4">
    <location>
        <position position="71"/>
    </location>
</feature>
<dbReference type="Pfam" id="PF00849">
    <property type="entry name" value="PseudoU_synth_2"/>
    <property type="match status" value="1"/>
</dbReference>
<dbReference type="GO" id="GO:0003723">
    <property type="term" value="F:RNA binding"/>
    <property type="evidence" value="ECO:0007669"/>
    <property type="project" value="InterPro"/>
</dbReference>
<dbReference type="InterPro" id="IPR020103">
    <property type="entry name" value="PsdUridine_synth_cat_dom_sf"/>
</dbReference>
<keyword evidence="2 5" id="KW-0413">Isomerase</keyword>
<dbReference type="AlphaFoldDB" id="A0A4D6YGC3"/>
<evidence type="ECO:0000256" key="3">
    <source>
        <dbReference type="ARBA" id="ARBA00036882"/>
    </source>
</evidence>
<dbReference type="GO" id="GO:0000455">
    <property type="term" value="P:enzyme-directed rRNA pseudouridine synthesis"/>
    <property type="evidence" value="ECO:0007669"/>
    <property type="project" value="TreeGrafter"/>
</dbReference>
<comment type="catalytic activity">
    <reaction evidence="3">
        <text>uridine(1911/1915/1917) in 23S rRNA = pseudouridine(1911/1915/1917) in 23S rRNA</text>
        <dbReference type="Rhea" id="RHEA:42524"/>
        <dbReference type="Rhea" id="RHEA-COMP:10097"/>
        <dbReference type="Rhea" id="RHEA-COMP:10098"/>
        <dbReference type="ChEBI" id="CHEBI:65314"/>
        <dbReference type="ChEBI" id="CHEBI:65315"/>
        <dbReference type="EC" id="5.4.99.23"/>
    </reaction>
</comment>
<dbReference type="InterPro" id="IPR006145">
    <property type="entry name" value="PsdUridine_synth_RsuA/RluA"/>
</dbReference>
<feature type="domain" description="Pseudouridine synthase RsuA/RluA-like" evidence="6">
    <location>
        <begin position="25"/>
        <end position="172"/>
    </location>
</feature>
<dbReference type="CDD" id="cd02869">
    <property type="entry name" value="PseudoU_synth_RluA_like"/>
    <property type="match status" value="1"/>
</dbReference>
<keyword evidence="8" id="KW-1185">Reference proteome</keyword>
<dbReference type="InterPro" id="IPR006224">
    <property type="entry name" value="PsdUridine_synth_RluA-like_CS"/>
</dbReference>
<evidence type="ECO:0000313" key="8">
    <source>
        <dbReference type="Proteomes" id="UP000298603"/>
    </source>
</evidence>
<reference evidence="7 8" key="1">
    <citation type="submission" date="2018-10" db="EMBL/GenBank/DDBJ databases">
        <title>Comparative functional genomics of the obligate endosymbiont Buchnera aphidicola.</title>
        <authorList>
            <person name="Chong R.A."/>
        </authorList>
    </citation>
    <scope>NUCLEOTIDE SEQUENCE [LARGE SCALE GENOMIC DNA]</scope>
    <source>
        <strain evidence="7 8">Tma</strain>
    </source>
</reference>
<dbReference type="OrthoDB" id="9807829at2"/>
<evidence type="ECO:0000256" key="2">
    <source>
        <dbReference type="ARBA" id="ARBA00023235"/>
    </source>
</evidence>
<dbReference type="InterPro" id="IPR050188">
    <property type="entry name" value="RluA_PseudoU_synthase"/>
</dbReference>
<organism evidence="7 8">
    <name type="scientific">Buchnera aphidicola</name>
    <name type="common">Therioaphis trifolii</name>
    <dbReference type="NCBI Taxonomy" id="1241884"/>
    <lineage>
        <taxon>Bacteria</taxon>
        <taxon>Pseudomonadati</taxon>
        <taxon>Pseudomonadota</taxon>
        <taxon>Gammaproteobacteria</taxon>
        <taxon>Enterobacterales</taxon>
        <taxon>Erwiniaceae</taxon>
        <taxon>Buchnera</taxon>
    </lineage>
</organism>
<comment type="catalytic activity">
    <reaction evidence="5">
        <text>a uridine in RNA = a pseudouridine in RNA</text>
        <dbReference type="Rhea" id="RHEA:48348"/>
        <dbReference type="Rhea" id="RHEA-COMP:12068"/>
        <dbReference type="Rhea" id="RHEA-COMP:12069"/>
        <dbReference type="ChEBI" id="CHEBI:65314"/>
        <dbReference type="ChEBI" id="CHEBI:65315"/>
    </reaction>
</comment>
<comment type="function">
    <text evidence="5">Responsible for synthesis of pseudouridine from uracil.</text>
</comment>
<name>A0A4D6YGC3_9GAMM</name>
<dbReference type="EMBL" id="CP032996">
    <property type="protein sequence ID" value="QCI27263.1"/>
    <property type="molecule type" value="Genomic_DNA"/>
</dbReference>
<dbReference type="InterPro" id="IPR006225">
    <property type="entry name" value="PsdUridine_synth_RluC/D"/>
</dbReference>
<sequence length="244" mass="28497">MILNQKIFSIKDNFFLNILYEDQYIFIINKPAGLVVHPGCGNENGTLLDILLHERYYLKNVPRSGIIHRLDKNTTGLMIIAKDNVTYYKLIDLMKNRKIIREYDAFVLGKLISGGTVSIPIMRNIKKRISMITHKFGKKAITHYKIIQKFQFYTHIHLKLETGRTHQIRVHMLYLKHPILGDPLYKLGNNIPKNILKKNIKKITSFNRQALHASHIKFFHPITNILVDCYSTLPDDMVNIIKYL</sequence>
<dbReference type="RefSeq" id="WP_158349528.1">
    <property type="nucleotide sequence ID" value="NZ_CP032996.1"/>
</dbReference>
<dbReference type="Proteomes" id="UP000298603">
    <property type="component" value="Chromosome"/>
</dbReference>
<comment type="similarity">
    <text evidence="1 5">Belongs to the pseudouridine synthase RluA family.</text>
</comment>
<dbReference type="SUPFAM" id="SSF55120">
    <property type="entry name" value="Pseudouridine synthase"/>
    <property type="match status" value="1"/>
</dbReference>
<accession>A0A4D6YGC3</accession>
<gene>
    <name evidence="7" type="ORF">D9V81_01385</name>
</gene>
<dbReference type="NCBIfam" id="TIGR00005">
    <property type="entry name" value="rluA_subfam"/>
    <property type="match status" value="1"/>
</dbReference>
<evidence type="ECO:0000256" key="4">
    <source>
        <dbReference type="PIRSR" id="PIRSR606225-1"/>
    </source>
</evidence>
<evidence type="ECO:0000259" key="6">
    <source>
        <dbReference type="Pfam" id="PF00849"/>
    </source>
</evidence>
<dbReference type="PANTHER" id="PTHR21600">
    <property type="entry name" value="MITOCHONDRIAL RNA PSEUDOURIDINE SYNTHASE"/>
    <property type="match status" value="1"/>
</dbReference>
<dbReference type="EC" id="5.4.99.-" evidence="5"/>
<protein>
    <recommendedName>
        <fullName evidence="5">Pseudouridine synthase</fullName>
        <ecNumber evidence="5">5.4.99.-</ecNumber>
    </recommendedName>
</protein>
<evidence type="ECO:0000256" key="1">
    <source>
        <dbReference type="ARBA" id="ARBA00010876"/>
    </source>
</evidence>
<dbReference type="GO" id="GO:0160140">
    <property type="term" value="F:23S rRNA pseudouridine(1911/1915/1917) synthase activity"/>
    <property type="evidence" value="ECO:0007669"/>
    <property type="project" value="UniProtKB-EC"/>
</dbReference>
<dbReference type="Gene3D" id="3.30.2350.10">
    <property type="entry name" value="Pseudouridine synthase"/>
    <property type="match status" value="1"/>
</dbReference>
<proteinExistence type="inferred from homology"/>
<dbReference type="PANTHER" id="PTHR21600:SF44">
    <property type="entry name" value="RIBOSOMAL LARGE SUBUNIT PSEUDOURIDINE SYNTHASE D"/>
    <property type="match status" value="1"/>
</dbReference>
<dbReference type="PROSITE" id="PS01129">
    <property type="entry name" value="PSI_RLU"/>
    <property type="match status" value="1"/>
</dbReference>
<evidence type="ECO:0000256" key="5">
    <source>
        <dbReference type="RuleBase" id="RU362028"/>
    </source>
</evidence>
<evidence type="ECO:0000313" key="7">
    <source>
        <dbReference type="EMBL" id="QCI27263.1"/>
    </source>
</evidence>